<gene>
    <name evidence="2" type="ORF">SAMN02745243_00887</name>
</gene>
<dbReference type="OrthoDB" id="9798384at2"/>
<feature type="region of interest" description="Disordered" evidence="1">
    <location>
        <begin position="1"/>
        <end position="23"/>
    </location>
</feature>
<feature type="compositionally biased region" description="Basic and acidic residues" evidence="1">
    <location>
        <begin position="1"/>
        <end position="12"/>
    </location>
</feature>
<dbReference type="EMBL" id="FQZY01000011">
    <property type="protein sequence ID" value="SHJ56590.1"/>
    <property type="molecule type" value="Genomic_DNA"/>
</dbReference>
<sequence>MTEKRTEDETQKRNSGIASVQGYSAESTGDISIPQRTYNPNLPLRDLFYVAKVYQGMTKDNNLYGRLIVEIPAPKFIVFYNGVEKQPERQELRLSDSFQKTGNEVCLELKVLMLNINPGYNEDLMESCRTLREYMLYVEKVRKYEKSMELKSAVERAVNESVKEGILAEFLTKYRAEATSVSIFEYDEEKHMQQEREQWEQIGEQKGEKGGAAKKVIALIIKKKAKGYDTSTIADHLEEPEESVKAVCEMIDENPSISVEDIWKQLRPGAEGHLL</sequence>
<accession>A0A1M6KCE5</accession>
<proteinExistence type="predicted"/>
<evidence type="ECO:0000256" key="1">
    <source>
        <dbReference type="SAM" id="MobiDB-lite"/>
    </source>
</evidence>
<dbReference type="RefSeq" id="WP_073105818.1">
    <property type="nucleotide sequence ID" value="NZ_FQZY01000011.1"/>
</dbReference>
<evidence type="ECO:0000313" key="3">
    <source>
        <dbReference type="Proteomes" id="UP000184301"/>
    </source>
</evidence>
<organism evidence="2 3">
    <name type="scientific">Hespellia stercorisuis DSM 15480</name>
    <dbReference type="NCBI Taxonomy" id="1121950"/>
    <lineage>
        <taxon>Bacteria</taxon>
        <taxon>Bacillati</taxon>
        <taxon>Bacillota</taxon>
        <taxon>Clostridia</taxon>
        <taxon>Lachnospirales</taxon>
        <taxon>Lachnospiraceae</taxon>
        <taxon>Hespellia</taxon>
    </lineage>
</organism>
<evidence type="ECO:0000313" key="2">
    <source>
        <dbReference type="EMBL" id="SHJ56590.1"/>
    </source>
</evidence>
<keyword evidence="3" id="KW-1185">Reference proteome</keyword>
<dbReference type="STRING" id="1121950.SAMN02745243_00887"/>
<dbReference type="Proteomes" id="UP000184301">
    <property type="component" value="Unassembled WGS sequence"/>
</dbReference>
<evidence type="ECO:0008006" key="4">
    <source>
        <dbReference type="Google" id="ProtNLM"/>
    </source>
</evidence>
<name>A0A1M6KCE5_9FIRM</name>
<dbReference type="AlphaFoldDB" id="A0A1M6KCE5"/>
<reference evidence="2 3" key="1">
    <citation type="submission" date="2016-11" db="EMBL/GenBank/DDBJ databases">
        <authorList>
            <person name="Jaros S."/>
            <person name="Januszkiewicz K."/>
            <person name="Wedrychowicz H."/>
        </authorList>
    </citation>
    <scope>NUCLEOTIDE SEQUENCE [LARGE SCALE GENOMIC DNA]</scope>
    <source>
        <strain evidence="2 3">DSM 15480</strain>
    </source>
</reference>
<feature type="compositionally biased region" description="Polar residues" evidence="1">
    <location>
        <begin position="13"/>
        <end position="23"/>
    </location>
</feature>
<protein>
    <recommendedName>
        <fullName evidence="4">PD-(D/E)XK nuclease family transposase</fullName>
    </recommendedName>
</protein>